<comment type="subcellular location">
    <subcellularLocation>
        <location evidence="1">Mitochondrion inner membrane</location>
        <topology evidence="1">Peripheral membrane protein</topology>
    </subcellularLocation>
</comment>
<feature type="compositionally biased region" description="Basic and acidic residues" evidence="13">
    <location>
        <begin position="208"/>
        <end position="220"/>
    </location>
</feature>
<evidence type="ECO:0000256" key="12">
    <source>
        <dbReference type="ARBA" id="ARBA00074309"/>
    </source>
</evidence>
<evidence type="ECO:0000256" key="11">
    <source>
        <dbReference type="ARBA" id="ARBA00023136"/>
    </source>
</evidence>
<dbReference type="PANTHER" id="PTHR10721">
    <property type="entry name" value="MITOCHONDRIAL IMPORT INNER MEMBRANE TRANSLOCASE SUBUNIT TIM44"/>
    <property type="match status" value="1"/>
</dbReference>
<keyword evidence="4" id="KW-0547">Nucleotide-binding</keyword>
<dbReference type="SUPFAM" id="SSF54427">
    <property type="entry name" value="NTF2-like"/>
    <property type="match status" value="1"/>
</dbReference>
<evidence type="ECO:0000256" key="10">
    <source>
        <dbReference type="ARBA" id="ARBA00023128"/>
    </source>
</evidence>
<keyword evidence="3" id="KW-0813">Transport</keyword>
<dbReference type="Gene3D" id="3.10.450.240">
    <property type="match status" value="1"/>
</dbReference>
<feature type="compositionally biased region" description="Low complexity" evidence="13">
    <location>
        <begin position="196"/>
        <end position="207"/>
    </location>
</feature>
<dbReference type="AlphaFoldDB" id="A0A3M7G4V4"/>
<evidence type="ECO:0000256" key="13">
    <source>
        <dbReference type="SAM" id="MobiDB-lite"/>
    </source>
</evidence>
<dbReference type="SMART" id="SM00978">
    <property type="entry name" value="Tim44"/>
    <property type="match status" value="1"/>
</dbReference>
<name>A0A3M7G4V4_HORWE</name>
<proteinExistence type="inferred from homology"/>
<organism evidence="15 16">
    <name type="scientific">Hortaea werneckii</name>
    <name type="common">Black yeast</name>
    <name type="synonym">Cladosporium werneckii</name>
    <dbReference type="NCBI Taxonomy" id="91943"/>
    <lineage>
        <taxon>Eukaryota</taxon>
        <taxon>Fungi</taxon>
        <taxon>Dikarya</taxon>
        <taxon>Ascomycota</taxon>
        <taxon>Pezizomycotina</taxon>
        <taxon>Dothideomycetes</taxon>
        <taxon>Dothideomycetidae</taxon>
        <taxon>Mycosphaerellales</taxon>
        <taxon>Teratosphaeriaceae</taxon>
        <taxon>Hortaea</taxon>
    </lineage>
</organism>
<keyword evidence="7" id="KW-0653">Protein transport</keyword>
<dbReference type="FunFam" id="3.10.450.240:FF:000002">
    <property type="entry name" value="Mitochondrial import inner membrane translocase subunit TIM44"/>
    <property type="match status" value="1"/>
</dbReference>
<keyword evidence="6" id="KW-0067">ATP-binding</keyword>
<dbReference type="Pfam" id="PF04280">
    <property type="entry name" value="Tim44"/>
    <property type="match status" value="1"/>
</dbReference>
<comment type="similarity">
    <text evidence="2">Belongs to the Tim44 family.</text>
</comment>
<dbReference type="InterPro" id="IPR032710">
    <property type="entry name" value="NTF2-like_dom_sf"/>
</dbReference>
<evidence type="ECO:0000256" key="5">
    <source>
        <dbReference type="ARBA" id="ARBA00022792"/>
    </source>
</evidence>
<evidence type="ECO:0000313" key="15">
    <source>
        <dbReference type="EMBL" id="RMY96158.1"/>
    </source>
</evidence>
<evidence type="ECO:0000256" key="2">
    <source>
        <dbReference type="ARBA" id="ARBA00009597"/>
    </source>
</evidence>
<dbReference type="VEuPathDB" id="FungiDB:BTJ68_01534"/>
<feature type="region of interest" description="Disordered" evidence="13">
    <location>
        <begin position="405"/>
        <end position="430"/>
    </location>
</feature>
<feature type="region of interest" description="Disordered" evidence="13">
    <location>
        <begin position="183"/>
        <end position="288"/>
    </location>
</feature>
<evidence type="ECO:0000256" key="4">
    <source>
        <dbReference type="ARBA" id="ARBA00022741"/>
    </source>
</evidence>
<dbReference type="EMBL" id="QWIR01000003">
    <property type="protein sequence ID" value="RMY96158.1"/>
    <property type="molecule type" value="Genomic_DNA"/>
</dbReference>
<sequence length="667" mass="74811">MITKGRTAGRKAYAVVSRCGRGEFRESRLISPIGIPATFPPTRAGRESCGVWGFPQKSIAVIFSFHIIPLHPLPPRSGFIFGHYLSSRHLHSMSTSSLRSLSSRAGGGLGRNLPAHPSPSAYGRTAAYRRIAANCRQYSEASIRRRQYAPATIQHPLALRSHFLPHNIPASAASVRHVSFKELREQRAKERAGEAQPEQPKRPGQQQKKPEPEPEPKKQEPSAADEAEAAFAKTRAESEREWARQEEQFKKEEEEAKETGEGQEGEQQRKQKKKDDAAPPPHGTKTPWQVFTETLQAEFKANKEWEESTKQLSGTMHDFSQNPNVVRARSAYAKAAEAASTTTGKAFLGTAGAIGKGAAWTWNTPVAKGIRYGAGAMGSGMERVTRPMRETEAYKSVKDTIDDGASQRYGGWTEKEERRRRREEREKKMGTYKAPEVFTEDPNAGTNVTLHKDSAWKESWKNFRDNSPVMQRFFGLGSTYRESENPLISTARSISDRVAGFFAENETAQVIKKFREMDPSFQLEPFLNEMRTYILPEVLEAYVKGDVETLKLWLSAAQFQVYSALMHQYTTAGLQSDGKILDIRGVDVLSARMLDPGEIPVFVIMCRTQEVHVYRKKKTGELAAGMEDKVQQVTYAIGVTRIPEDVSNPETRGWKLIELQKSGRDYI</sequence>
<keyword evidence="11" id="KW-0472">Membrane</keyword>
<evidence type="ECO:0000256" key="9">
    <source>
        <dbReference type="ARBA" id="ARBA00023010"/>
    </source>
</evidence>
<feature type="compositionally biased region" description="Basic and acidic residues" evidence="13">
    <location>
        <begin position="183"/>
        <end position="193"/>
    </location>
</feature>
<keyword evidence="9" id="KW-0811">Translocation</keyword>
<dbReference type="Proteomes" id="UP000268823">
    <property type="component" value="Unassembled WGS sequence"/>
</dbReference>
<accession>A0A3M7G4V4</accession>
<evidence type="ECO:0000259" key="14">
    <source>
        <dbReference type="SMART" id="SM00978"/>
    </source>
</evidence>
<evidence type="ECO:0000313" key="16">
    <source>
        <dbReference type="Proteomes" id="UP000268823"/>
    </source>
</evidence>
<dbReference type="GO" id="GO:0005524">
    <property type="term" value="F:ATP binding"/>
    <property type="evidence" value="ECO:0007669"/>
    <property type="project" value="UniProtKB-KW"/>
</dbReference>
<evidence type="ECO:0000256" key="6">
    <source>
        <dbReference type="ARBA" id="ARBA00022840"/>
    </source>
</evidence>
<gene>
    <name evidence="15" type="ORF">D0861_00297</name>
</gene>
<evidence type="ECO:0000256" key="3">
    <source>
        <dbReference type="ARBA" id="ARBA00022448"/>
    </source>
</evidence>
<dbReference type="InterPro" id="IPR007379">
    <property type="entry name" value="Tim44-like_dom"/>
</dbReference>
<dbReference type="GO" id="GO:0005743">
    <property type="term" value="C:mitochondrial inner membrane"/>
    <property type="evidence" value="ECO:0007669"/>
    <property type="project" value="UniProtKB-SubCell"/>
</dbReference>
<dbReference type="InterPro" id="IPR039544">
    <property type="entry name" value="Tim44-like"/>
</dbReference>
<reference evidence="15 16" key="1">
    <citation type="journal article" date="2018" name="BMC Genomics">
        <title>Genomic evidence for intraspecific hybridization in a clonal and extremely halotolerant yeast.</title>
        <authorList>
            <person name="Gostincar C."/>
            <person name="Stajich J.E."/>
            <person name="Zupancic J."/>
            <person name="Zalar P."/>
            <person name="Gunde-Cimerman N."/>
        </authorList>
    </citation>
    <scope>NUCLEOTIDE SEQUENCE [LARGE SCALE GENOMIC DNA]</scope>
    <source>
        <strain evidence="15 16">EXF-2788</strain>
    </source>
</reference>
<evidence type="ECO:0000256" key="1">
    <source>
        <dbReference type="ARBA" id="ARBA00004637"/>
    </source>
</evidence>
<protein>
    <recommendedName>
        <fullName evidence="12">Mitochondrial import inner membrane translocase subunit TIM44</fullName>
    </recommendedName>
</protein>
<feature type="compositionally biased region" description="Basic and acidic residues" evidence="13">
    <location>
        <begin position="234"/>
        <end position="277"/>
    </location>
</feature>
<feature type="domain" description="Tim44-like" evidence="14">
    <location>
        <begin position="507"/>
        <end position="661"/>
    </location>
</feature>
<comment type="caution">
    <text evidence="15">The sequence shown here is derived from an EMBL/GenBank/DDBJ whole genome shotgun (WGS) entry which is preliminary data.</text>
</comment>
<keyword evidence="5" id="KW-0999">Mitochondrion inner membrane</keyword>
<dbReference type="GO" id="GO:0051087">
    <property type="term" value="F:protein-folding chaperone binding"/>
    <property type="evidence" value="ECO:0007669"/>
    <property type="project" value="TreeGrafter"/>
</dbReference>
<feature type="compositionally biased region" description="Basic and acidic residues" evidence="13">
    <location>
        <begin position="413"/>
        <end position="429"/>
    </location>
</feature>
<evidence type="ECO:0000256" key="8">
    <source>
        <dbReference type="ARBA" id="ARBA00022946"/>
    </source>
</evidence>
<evidence type="ECO:0000256" key="7">
    <source>
        <dbReference type="ARBA" id="ARBA00022927"/>
    </source>
</evidence>
<dbReference type="OrthoDB" id="10265990at2759"/>
<dbReference type="PANTHER" id="PTHR10721:SF1">
    <property type="entry name" value="MITOCHONDRIAL IMPORT INNER MEMBRANE TRANSLOCASE SUBUNIT TIM44"/>
    <property type="match status" value="1"/>
</dbReference>
<keyword evidence="10" id="KW-0496">Mitochondrion</keyword>
<dbReference type="GO" id="GO:0030150">
    <property type="term" value="P:protein import into mitochondrial matrix"/>
    <property type="evidence" value="ECO:0007669"/>
    <property type="project" value="TreeGrafter"/>
</dbReference>
<keyword evidence="8" id="KW-0809">Transit peptide</keyword>